<proteinExistence type="predicted"/>
<organism evidence="2 3">
    <name type="scientific">Nesterenkonia lutea</name>
    <dbReference type="NCBI Taxonomy" id="272919"/>
    <lineage>
        <taxon>Bacteria</taxon>
        <taxon>Bacillati</taxon>
        <taxon>Actinomycetota</taxon>
        <taxon>Actinomycetes</taxon>
        <taxon>Micrococcales</taxon>
        <taxon>Micrococcaceae</taxon>
        <taxon>Nesterenkonia</taxon>
    </lineage>
</organism>
<evidence type="ECO:0000256" key="1">
    <source>
        <dbReference type="SAM" id="Phobius"/>
    </source>
</evidence>
<keyword evidence="1" id="KW-0812">Transmembrane</keyword>
<feature type="transmembrane region" description="Helical" evidence="1">
    <location>
        <begin position="7"/>
        <end position="24"/>
    </location>
</feature>
<name>A0ABR9JI24_9MICC</name>
<dbReference type="Proteomes" id="UP000643525">
    <property type="component" value="Unassembled WGS sequence"/>
</dbReference>
<protein>
    <submittedName>
        <fullName evidence="2">K+ transporter</fullName>
    </submittedName>
</protein>
<comment type="caution">
    <text evidence="2">The sequence shown here is derived from an EMBL/GenBank/DDBJ whole genome shotgun (WGS) entry which is preliminary data.</text>
</comment>
<evidence type="ECO:0000313" key="3">
    <source>
        <dbReference type="Proteomes" id="UP000643525"/>
    </source>
</evidence>
<gene>
    <name evidence="2" type="ORF">H4W27_002280</name>
</gene>
<reference evidence="2 3" key="1">
    <citation type="submission" date="2020-10" db="EMBL/GenBank/DDBJ databases">
        <title>Sequencing the genomes of 1000 actinobacteria strains.</title>
        <authorList>
            <person name="Klenk H.-P."/>
        </authorList>
    </citation>
    <scope>NUCLEOTIDE SEQUENCE [LARGE SCALE GENOMIC DNA]</scope>
    <source>
        <strain evidence="2 3">DSM 15666</strain>
    </source>
</reference>
<dbReference type="RefSeq" id="WP_192596064.1">
    <property type="nucleotide sequence ID" value="NZ_BAAALJ010000013.1"/>
</dbReference>
<keyword evidence="1" id="KW-0472">Membrane</keyword>
<evidence type="ECO:0000313" key="2">
    <source>
        <dbReference type="EMBL" id="MBE1525162.1"/>
    </source>
</evidence>
<dbReference type="EMBL" id="JADBED010000001">
    <property type="protein sequence ID" value="MBE1525162.1"/>
    <property type="molecule type" value="Genomic_DNA"/>
</dbReference>
<accession>A0ABR9JI24</accession>
<keyword evidence="3" id="KW-1185">Reference proteome</keyword>
<keyword evidence="1" id="KW-1133">Transmembrane helix</keyword>
<feature type="transmembrane region" description="Helical" evidence="1">
    <location>
        <begin position="30"/>
        <end position="51"/>
    </location>
</feature>
<sequence>MRRHRNAVNLLLFFAPIGVVLSAIPQAPDFAPALGWGLTVAMLLGALLLTLHGRRTEQRTPTEPAREDLSR</sequence>